<reference evidence="2" key="1">
    <citation type="submission" date="2018-02" db="EMBL/GenBank/DDBJ databases">
        <authorList>
            <person name="Cohen D.B."/>
            <person name="Kent A.D."/>
        </authorList>
    </citation>
    <scope>NUCLEOTIDE SEQUENCE</scope>
</reference>
<proteinExistence type="predicted"/>
<name>A0A2N9HCH3_FAGSY</name>
<feature type="coiled-coil region" evidence="1">
    <location>
        <begin position="128"/>
        <end position="198"/>
    </location>
</feature>
<organism evidence="2">
    <name type="scientific">Fagus sylvatica</name>
    <name type="common">Beechnut</name>
    <dbReference type="NCBI Taxonomy" id="28930"/>
    <lineage>
        <taxon>Eukaryota</taxon>
        <taxon>Viridiplantae</taxon>
        <taxon>Streptophyta</taxon>
        <taxon>Embryophyta</taxon>
        <taxon>Tracheophyta</taxon>
        <taxon>Spermatophyta</taxon>
        <taxon>Magnoliopsida</taxon>
        <taxon>eudicotyledons</taxon>
        <taxon>Gunneridae</taxon>
        <taxon>Pentapetalae</taxon>
        <taxon>rosids</taxon>
        <taxon>fabids</taxon>
        <taxon>Fagales</taxon>
        <taxon>Fagaceae</taxon>
        <taxon>Fagus</taxon>
    </lineage>
</organism>
<evidence type="ECO:0000256" key="1">
    <source>
        <dbReference type="SAM" id="Coils"/>
    </source>
</evidence>
<gene>
    <name evidence="2" type="ORF">FSB_LOCUS39948</name>
</gene>
<dbReference type="AlphaFoldDB" id="A0A2N9HCH3"/>
<protein>
    <submittedName>
        <fullName evidence="2">Uncharacterized protein</fullName>
    </submittedName>
</protein>
<keyword evidence="1" id="KW-0175">Coiled coil</keyword>
<dbReference type="EMBL" id="OIVN01003557">
    <property type="protein sequence ID" value="SPD12066.1"/>
    <property type="molecule type" value="Genomic_DNA"/>
</dbReference>
<sequence>MDDSGAILCQISSLKDMLDQVNDGIEANIQITREIESEIVKGSEIESSLAVRESNLTKTLYVSHFEITGLAIVTANSRTSLNLLEKELRWTRMRRDDMLKEINDKREGFTTLCLEFQRDINMGKDDELGALISEKELLENEIHLLDEKNNALKTSMLAFVEEILEDLHRSNSALQVEIQTGNQENEKLLKDIDDLKKLLLSTVIDDDDNW</sequence>
<accession>A0A2N9HCH3</accession>
<evidence type="ECO:0000313" key="2">
    <source>
        <dbReference type="EMBL" id="SPD12066.1"/>
    </source>
</evidence>